<feature type="chain" id="PRO_5018139346" evidence="4">
    <location>
        <begin position="24"/>
        <end position="1714"/>
    </location>
</feature>
<dbReference type="InterPro" id="IPR026906">
    <property type="entry name" value="LRR_5"/>
</dbReference>
<accession>A0A3Q0JDD0</accession>
<dbReference type="PaxDb" id="121845-A0A3Q0JDD0"/>
<gene>
    <name evidence="7" type="primary">LOC103516573</name>
</gene>
<dbReference type="InterPro" id="IPR050333">
    <property type="entry name" value="SLRP"/>
</dbReference>
<keyword evidence="3" id="KW-0677">Repeat</keyword>
<dbReference type="RefSeq" id="XP_026684730.1">
    <property type="nucleotide sequence ID" value="XM_026828929.1"/>
</dbReference>
<keyword evidence="2 4" id="KW-0732">Signal</keyword>
<dbReference type="SMART" id="SM00365">
    <property type="entry name" value="LRR_SD22"/>
    <property type="match status" value="18"/>
</dbReference>
<dbReference type="InterPro" id="IPR000483">
    <property type="entry name" value="Cys-rich_flank_reg_C"/>
</dbReference>
<evidence type="ECO:0000259" key="5">
    <source>
        <dbReference type="SMART" id="SM00082"/>
    </source>
</evidence>
<keyword evidence="6" id="KW-1185">Reference proteome</keyword>
<evidence type="ECO:0000256" key="2">
    <source>
        <dbReference type="ARBA" id="ARBA00022729"/>
    </source>
</evidence>
<dbReference type="PROSITE" id="PS51450">
    <property type="entry name" value="LRR"/>
    <property type="match status" value="11"/>
</dbReference>
<proteinExistence type="predicted"/>
<dbReference type="InterPro" id="IPR003591">
    <property type="entry name" value="Leu-rich_rpt_typical-subtyp"/>
</dbReference>
<organism evidence="6 7">
    <name type="scientific">Diaphorina citri</name>
    <name type="common">Asian citrus psyllid</name>
    <dbReference type="NCBI Taxonomy" id="121845"/>
    <lineage>
        <taxon>Eukaryota</taxon>
        <taxon>Metazoa</taxon>
        <taxon>Ecdysozoa</taxon>
        <taxon>Arthropoda</taxon>
        <taxon>Hexapoda</taxon>
        <taxon>Insecta</taxon>
        <taxon>Pterygota</taxon>
        <taxon>Neoptera</taxon>
        <taxon>Paraneoptera</taxon>
        <taxon>Hemiptera</taxon>
        <taxon>Sternorrhyncha</taxon>
        <taxon>Psylloidea</taxon>
        <taxon>Psyllidae</taxon>
        <taxon>Diaphorininae</taxon>
        <taxon>Diaphorina</taxon>
    </lineage>
</organism>
<dbReference type="KEGG" id="dci:103516573"/>
<dbReference type="SMART" id="SM00364">
    <property type="entry name" value="LRR_BAC"/>
    <property type="match status" value="8"/>
</dbReference>
<dbReference type="SUPFAM" id="SSF52075">
    <property type="entry name" value="Outer arm dynein light chain 1"/>
    <property type="match status" value="1"/>
</dbReference>
<evidence type="ECO:0000256" key="3">
    <source>
        <dbReference type="ARBA" id="ARBA00022737"/>
    </source>
</evidence>
<dbReference type="SUPFAM" id="SSF52058">
    <property type="entry name" value="L domain-like"/>
    <property type="match status" value="5"/>
</dbReference>
<feature type="domain" description="LRRCT" evidence="5">
    <location>
        <begin position="1630"/>
        <end position="1683"/>
    </location>
</feature>
<name>A0A3Q0JDD0_DIACI</name>
<dbReference type="PANTHER" id="PTHR45712:SF22">
    <property type="entry name" value="INSULIN-LIKE GROWTH FACTOR-BINDING PROTEIN COMPLEX ACID LABILE SUBUNIT"/>
    <property type="match status" value="1"/>
</dbReference>
<dbReference type="Pfam" id="PF13855">
    <property type="entry name" value="LRR_8"/>
    <property type="match status" value="11"/>
</dbReference>
<evidence type="ECO:0000313" key="6">
    <source>
        <dbReference type="Proteomes" id="UP000079169"/>
    </source>
</evidence>
<dbReference type="Proteomes" id="UP000079169">
    <property type="component" value="Unplaced"/>
</dbReference>
<dbReference type="GeneID" id="103516573"/>
<dbReference type="FunFam" id="3.80.10.10:FF:001164">
    <property type="entry name" value="GH01279p"/>
    <property type="match status" value="2"/>
</dbReference>
<keyword evidence="1" id="KW-0433">Leucine-rich repeat</keyword>
<dbReference type="GO" id="GO:0071944">
    <property type="term" value="C:cell periphery"/>
    <property type="evidence" value="ECO:0007669"/>
    <property type="project" value="UniProtKB-ARBA"/>
</dbReference>
<dbReference type="PANTHER" id="PTHR45712">
    <property type="entry name" value="AGAP008170-PA"/>
    <property type="match status" value="1"/>
</dbReference>
<dbReference type="SMART" id="SM00369">
    <property type="entry name" value="LRR_TYP"/>
    <property type="match status" value="38"/>
</dbReference>
<dbReference type="InterPro" id="IPR032675">
    <property type="entry name" value="LRR_dom_sf"/>
</dbReference>
<feature type="domain" description="LRRCT" evidence="5">
    <location>
        <begin position="768"/>
        <end position="821"/>
    </location>
</feature>
<dbReference type="Pfam" id="PF13306">
    <property type="entry name" value="LRR_5"/>
    <property type="match status" value="1"/>
</dbReference>
<dbReference type="SMART" id="SM00082">
    <property type="entry name" value="LRRCT"/>
    <property type="match status" value="2"/>
</dbReference>
<feature type="signal peptide" evidence="4">
    <location>
        <begin position="1"/>
        <end position="23"/>
    </location>
</feature>
<sequence length="1714" mass="196166">MKMLKTILFTSCVVSFFLLEVSGGYIEPGPKYRCPKTILNDHICSCISSNDIGLNIVCKNTNLATLSVSLADISASQAPIEKLHLNHCNISRLYGDLFYSLDIKSLTLANIPLMSIDDEIFLGINETLHELVVSNSLLESIPVGAFKILGNLKRLVLDTHNIAEIQDNTFQSGTWSRNIERLAITNGKVGQISNTVFTPLKKLKHLDLHGNNITELKKNQFKGMKNIDFLDLSFNVIKKIDGSHIGDMSNLGWLNISHNAIEDLGRSIFARNNLLKVLNLSFNRVKKIDVNTFRGMRLIRRLFLNNNNIGDVGRSTFSTMTRIGTIDLSYNFIKKIDYQMFFELNYVEKIDVSHNNVTEIEKFAFKDLYHVDILLSHNQINKIHTNAFINCANITMLDMSHNNIETFSKNAFDQQTFPLHFQLAYNKLKDTQHVPLSNMTGLKIFNVSYNEIVQMSRNTFPKLYELHTIDASHNQIAHISNAVMQPLLSLRFLNFTHNVLQEIKSETFGTLPTVLDLKLDYNQLDQISRGAFTKLSSLSTLSLTHNKINSMFELPISLGHLDLSYNSFETLPNSDVWPSMNALLSLNLANNMIGDTLSKGSFYPLLTLQSLDLSNNKLTVVPYEALSDFTSLRNLVMRSNQIQRLSKAAFGSLPVVFDLDISRTNHLGIFHNQINEVRRYVIGNFTYLHILDLSYNEISNLHEPHVFKLPSNLTKLDLSNNLLSSVPVKEILNTTQLEELNLEHNKFTQIPTQLYAMLNKTKLRFAQNPLICDCYILPLYKWLHDQLKPDRDWLNTECILPKQIPIYNISLDEDLNVEYCSEYKGTLHNVNFRTINKINKNKDLYINWYVNNPRADIGDVQLSIRQNDSLLLKRQEHYNSRYEVIKLNKLNLASVGDRMVEVCLVSVNSKGESHGDEHCMRVSKAGRVTCGYALNIPLISIDDEIFLGINETLHELVVSSSLLESIPVGAFKILGNLKRLVLDTHNIAEIQDNTFQSGTWNRNIERLAITNGKVGQISNTVFTPLKKLKHLDLHGNNITELKKNQFKGMKNIDFLDLSFNAIKKIDGSHIGDMSNLGWLNISHNAIEDLGRSIFARNNLLKVLNLSFNRVKKIDVNTFRGMRLIRRLFLNNNNIGDVGRSTFSTMTRIGTIDLSYNFIKKIDYQMFFELNYVEKIDVSHNNVTEIEKFAFKDLYHVDILLSHNQINKIHTNAFINCANITMLDMSHNNIETFSKNAFDQQTFPLHFQLAYNKLKDTQHVPLSNMTGLKIFNVSYNEIDRKWMPTATFRYVKRQVCETKLEDMSADKYYNSFETLPNSDVWPSMNALLSLNLANNMIGDTLSKGSFYPLLTLQSLDLSDNKLTVVPYEALSDFTSLRNLVMRSNQIQRLSKAAFGSLPVVFDLDISRNEISNISVKAFEGLLQLINLNISYNKIEVIPNGAFQGLVALNTLDLSYNGLESLDNKTNSLFEDCLSLKNLFLSHNKISFLTKKSIPFNQYYKYKLEHIDLSYNSIPVLSFDFTFGTKDIKLFNLSHNQINEVRRYVIGNFTYLHILDLSYNEISNLHEPHVFKLPSNLTKLDLSNNLLSSVPVKEILNTTQLEELNLEHNKFTQIPTQLYAMLNKTKLRFAQNPLICDCYILPLYKWLHDQLKPDSDWLNTECILPKQIPIYNISLDEDLNVDYCSEYKGTLHNVNFRTINKINKNKDLYINSALTT</sequence>
<protein>
    <submittedName>
        <fullName evidence="7">Uncharacterized protein LOC103516573</fullName>
    </submittedName>
</protein>
<dbReference type="Gene3D" id="3.80.10.10">
    <property type="entry name" value="Ribonuclease Inhibitor"/>
    <property type="match status" value="12"/>
</dbReference>
<reference evidence="7" key="1">
    <citation type="submission" date="2025-08" db="UniProtKB">
        <authorList>
            <consortium name="RefSeq"/>
        </authorList>
    </citation>
    <scope>IDENTIFICATION</scope>
</reference>
<evidence type="ECO:0000313" key="7">
    <source>
        <dbReference type="RefSeq" id="XP_026684730.1"/>
    </source>
</evidence>
<evidence type="ECO:0000256" key="1">
    <source>
        <dbReference type="ARBA" id="ARBA00022614"/>
    </source>
</evidence>
<dbReference type="InterPro" id="IPR001611">
    <property type="entry name" value="Leu-rich_rpt"/>
</dbReference>
<dbReference type="STRING" id="121845.A0A3Q0JDD0"/>
<evidence type="ECO:0000256" key="4">
    <source>
        <dbReference type="SAM" id="SignalP"/>
    </source>
</evidence>